<feature type="short sequence motif" description="Q motif" evidence="6">
    <location>
        <begin position="2"/>
        <end position="30"/>
    </location>
</feature>
<dbReference type="SMART" id="SM00487">
    <property type="entry name" value="DEXDc"/>
    <property type="match status" value="1"/>
</dbReference>
<dbReference type="CDD" id="cd00268">
    <property type="entry name" value="DEADc"/>
    <property type="match status" value="1"/>
</dbReference>
<evidence type="ECO:0000259" key="8">
    <source>
        <dbReference type="PROSITE" id="PS51192"/>
    </source>
</evidence>
<evidence type="ECO:0000256" key="1">
    <source>
        <dbReference type="ARBA" id="ARBA00022741"/>
    </source>
</evidence>
<keyword evidence="2 7" id="KW-0378">Hydrolase</keyword>
<dbReference type="InterPro" id="IPR012677">
    <property type="entry name" value="Nucleotide-bd_a/b_plait_sf"/>
</dbReference>
<accession>A0ABT8KNL3</accession>
<keyword evidence="12" id="KW-1185">Reference proteome</keyword>
<sequence>MSNFSQLGLSSSLLDALQDLDFKTPSEIQRKAIPILTDGPCDFIGLAQTGTGKTAAFGLPLLESLDIENPSTQALILSPTRELAQQTAKGLQSFAKFLPKIRIQAVYGGAAITEQIRGLKKETHVIVATPGRLIDLIKRKSVKLNNIEKVVLDEADEMLNMGFKEDLNKILAFTPQEKSTWLFSATMPPAIKSIVHEYMQDPVEVSVNTGNVVNENIEHRYALIKASDKTEAIKRIMDTEEEMHGIIFCRTKRETKALAETLNNDGYSADALHGDLTQRNRDTVMKSFKSKRIKVLIATDVAARGIDVNDVTHVIHHTLPDDNEFYTHRSGRTARAGKKGVSLGLATRNDLKKVKFLEKALKIRMEKQLLPTPLEIQSNRVTQWAKDIVNTEIARDISDEQWQQVQEAFVGIDKNELLSRLISKELKSMNSVASNEDINISEKKETKKPGKSTKEREKVKKVNGASERFFINVGSIDNVNKRELLQFICEQARLKTESIGNISLQKKCAYFDVEKKYAKAVANKFKGISLDGRQLRVNRDDGGGRRRYN</sequence>
<evidence type="ECO:0000256" key="6">
    <source>
        <dbReference type="PROSITE-ProRule" id="PRU00552"/>
    </source>
</evidence>
<dbReference type="GO" id="GO:0016787">
    <property type="term" value="F:hydrolase activity"/>
    <property type="evidence" value="ECO:0007669"/>
    <property type="project" value="UniProtKB-KW"/>
</dbReference>
<dbReference type="InterPro" id="IPR005580">
    <property type="entry name" value="DbpA/CsdA_RNA-bd_dom"/>
</dbReference>
<feature type="domain" description="Helicase C-terminal" evidence="9">
    <location>
        <begin position="232"/>
        <end position="378"/>
    </location>
</feature>
<dbReference type="PROSITE" id="PS51195">
    <property type="entry name" value="Q_MOTIF"/>
    <property type="match status" value="1"/>
</dbReference>
<dbReference type="InterPro" id="IPR050079">
    <property type="entry name" value="DEAD_box_RNA_helicase"/>
</dbReference>
<dbReference type="InterPro" id="IPR014014">
    <property type="entry name" value="RNA_helicase_DEAD_Q_motif"/>
</dbReference>
<dbReference type="GO" id="GO:0004386">
    <property type="term" value="F:helicase activity"/>
    <property type="evidence" value="ECO:0007669"/>
    <property type="project" value="UniProtKB-KW"/>
</dbReference>
<dbReference type="PROSITE" id="PS00039">
    <property type="entry name" value="DEAD_ATP_HELICASE"/>
    <property type="match status" value="1"/>
</dbReference>
<evidence type="ECO:0000313" key="11">
    <source>
        <dbReference type="EMBL" id="MDN5202330.1"/>
    </source>
</evidence>
<feature type="domain" description="Helicase ATP-binding" evidence="8">
    <location>
        <begin position="34"/>
        <end position="205"/>
    </location>
</feature>
<keyword evidence="1 7" id="KW-0547">Nucleotide-binding</keyword>
<dbReference type="Gene3D" id="3.30.70.330">
    <property type="match status" value="1"/>
</dbReference>
<dbReference type="PROSITE" id="PS51194">
    <property type="entry name" value="HELICASE_CTER"/>
    <property type="match status" value="1"/>
</dbReference>
<evidence type="ECO:0000256" key="4">
    <source>
        <dbReference type="ARBA" id="ARBA00022840"/>
    </source>
</evidence>
<feature type="domain" description="DEAD-box RNA helicase Q" evidence="10">
    <location>
        <begin position="2"/>
        <end position="30"/>
    </location>
</feature>
<evidence type="ECO:0000313" key="12">
    <source>
        <dbReference type="Proteomes" id="UP001172082"/>
    </source>
</evidence>
<proteinExistence type="inferred from homology"/>
<dbReference type="InterPro" id="IPR001650">
    <property type="entry name" value="Helicase_C-like"/>
</dbReference>
<dbReference type="InterPro" id="IPR014001">
    <property type="entry name" value="Helicase_ATP-bd"/>
</dbReference>
<keyword evidence="4 7" id="KW-0067">ATP-binding</keyword>
<dbReference type="Pfam" id="PF03880">
    <property type="entry name" value="DbpA"/>
    <property type="match status" value="1"/>
</dbReference>
<evidence type="ECO:0000256" key="7">
    <source>
        <dbReference type="RuleBase" id="RU000492"/>
    </source>
</evidence>
<dbReference type="CDD" id="cd18787">
    <property type="entry name" value="SF2_C_DEAD"/>
    <property type="match status" value="1"/>
</dbReference>
<dbReference type="PANTHER" id="PTHR47959">
    <property type="entry name" value="ATP-DEPENDENT RNA HELICASE RHLE-RELATED"/>
    <property type="match status" value="1"/>
</dbReference>
<reference evidence="11" key="1">
    <citation type="submission" date="2023-06" db="EMBL/GenBank/DDBJ databases">
        <title>Genomic of Parafulvivirga corallium.</title>
        <authorList>
            <person name="Wang G."/>
        </authorList>
    </citation>
    <scope>NUCLEOTIDE SEQUENCE</scope>
    <source>
        <strain evidence="11">BMA10</strain>
    </source>
</reference>
<dbReference type="Gene3D" id="3.40.50.300">
    <property type="entry name" value="P-loop containing nucleotide triphosphate hydrolases"/>
    <property type="match status" value="2"/>
</dbReference>
<dbReference type="EC" id="3.6.4.-" evidence="11"/>
<dbReference type="Pfam" id="PF00271">
    <property type="entry name" value="Helicase_C"/>
    <property type="match status" value="1"/>
</dbReference>
<evidence type="ECO:0000259" key="9">
    <source>
        <dbReference type="PROSITE" id="PS51194"/>
    </source>
</evidence>
<dbReference type="InterPro" id="IPR011545">
    <property type="entry name" value="DEAD/DEAH_box_helicase_dom"/>
</dbReference>
<dbReference type="EMBL" id="JAUJEA010000004">
    <property type="protein sequence ID" value="MDN5202330.1"/>
    <property type="molecule type" value="Genomic_DNA"/>
</dbReference>
<organism evidence="11 12">
    <name type="scientific">Splendidivirga corallicola</name>
    <dbReference type="NCBI Taxonomy" id="3051826"/>
    <lineage>
        <taxon>Bacteria</taxon>
        <taxon>Pseudomonadati</taxon>
        <taxon>Bacteroidota</taxon>
        <taxon>Cytophagia</taxon>
        <taxon>Cytophagales</taxon>
        <taxon>Splendidivirgaceae</taxon>
        <taxon>Splendidivirga</taxon>
    </lineage>
</organism>
<dbReference type="RefSeq" id="WP_346752355.1">
    <property type="nucleotide sequence ID" value="NZ_JAUJEA010000004.1"/>
</dbReference>
<dbReference type="InterPro" id="IPR027417">
    <property type="entry name" value="P-loop_NTPase"/>
</dbReference>
<name>A0ABT8KNL3_9BACT</name>
<evidence type="ECO:0000259" key="10">
    <source>
        <dbReference type="PROSITE" id="PS51195"/>
    </source>
</evidence>
<evidence type="ECO:0000256" key="3">
    <source>
        <dbReference type="ARBA" id="ARBA00022806"/>
    </source>
</evidence>
<gene>
    <name evidence="11" type="ORF">QQ008_13170</name>
</gene>
<protein>
    <submittedName>
        <fullName evidence="11">DEAD/DEAH box helicase</fullName>
        <ecNumber evidence="11">3.6.4.-</ecNumber>
    </submittedName>
</protein>
<evidence type="ECO:0000256" key="5">
    <source>
        <dbReference type="ARBA" id="ARBA00038437"/>
    </source>
</evidence>
<dbReference type="SMART" id="SM00490">
    <property type="entry name" value="HELICc"/>
    <property type="match status" value="1"/>
</dbReference>
<dbReference type="Proteomes" id="UP001172082">
    <property type="component" value="Unassembled WGS sequence"/>
</dbReference>
<dbReference type="SUPFAM" id="SSF52540">
    <property type="entry name" value="P-loop containing nucleoside triphosphate hydrolases"/>
    <property type="match status" value="1"/>
</dbReference>
<dbReference type="CDD" id="cd12252">
    <property type="entry name" value="RRM_DbpA"/>
    <property type="match status" value="1"/>
</dbReference>
<comment type="caution">
    <text evidence="11">The sequence shown here is derived from an EMBL/GenBank/DDBJ whole genome shotgun (WGS) entry which is preliminary data.</text>
</comment>
<dbReference type="InterPro" id="IPR044742">
    <property type="entry name" value="DEAD/DEAH_RhlB"/>
</dbReference>
<comment type="similarity">
    <text evidence="5 7">Belongs to the DEAD box helicase family.</text>
</comment>
<dbReference type="PROSITE" id="PS51192">
    <property type="entry name" value="HELICASE_ATP_BIND_1"/>
    <property type="match status" value="1"/>
</dbReference>
<keyword evidence="3 7" id="KW-0347">Helicase</keyword>
<dbReference type="InterPro" id="IPR000629">
    <property type="entry name" value="RNA-helicase_DEAD-box_CS"/>
</dbReference>
<dbReference type="PANTHER" id="PTHR47959:SF13">
    <property type="entry name" value="ATP-DEPENDENT RNA HELICASE RHLE"/>
    <property type="match status" value="1"/>
</dbReference>
<dbReference type="Pfam" id="PF00270">
    <property type="entry name" value="DEAD"/>
    <property type="match status" value="1"/>
</dbReference>
<evidence type="ECO:0000256" key="2">
    <source>
        <dbReference type="ARBA" id="ARBA00022801"/>
    </source>
</evidence>